<dbReference type="InParanoid" id="A0A078AC08"/>
<dbReference type="PROSITE" id="PS50003">
    <property type="entry name" value="PH_DOMAIN"/>
    <property type="match status" value="1"/>
</dbReference>
<evidence type="ECO:0000313" key="3">
    <source>
        <dbReference type="Proteomes" id="UP000039865"/>
    </source>
</evidence>
<keyword evidence="3" id="KW-1185">Reference proteome</keyword>
<name>A0A078AC08_STYLE</name>
<evidence type="ECO:0000259" key="1">
    <source>
        <dbReference type="PROSITE" id="PS50003"/>
    </source>
</evidence>
<dbReference type="Gene3D" id="2.30.29.30">
    <property type="entry name" value="Pleckstrin-homology domain (PH domain)/Phosphotyrosine-binding domain (PTB)"/>
    <property type="match status" value="1"/>
</dbReference>
<dbReference type="EMBL" id="CCKQ01007728">
    <property type="protein sequence ID" value="CDW79137.1"/>
    <property type="molecule type" value="Genomic_DNA"/>
</dbReference>
<dbReference type="Pfam" id="PF00169">
    <property type="entry name" value="PH"/>
    <property type="match status" value="1"/>
</dbReference>
<proteinExistence type="predicted"/>
<gene>
    <name evidence="2" type="primary">Contig16512.g17576</name>
    <name evidence="2" type="ORF">STYLEM_8123</name>
</gene>
<dbReference type="AlphaFoldDB" id="A0A078AC08"/>
<accession>A0A078AC08</accession>
<dbReference type="Proteomes" id="UP000039865">
    <property type="component" value="Unassembled WGS sequence"/>
</dbReference>
<feature type="domain" description="PH" evidence="1">
    <location>
        <begin position="351"/>
        <end position="458"/>
    </location>
</feature>
<dbReference type="SUPFAM" id="SSF50729">
    <property type="entry name" value="PH domain-like"/>
    <property type="match status" value="1"/>
</dbReference>
<sequence length="471" mass="54860">MQQTAQNPINVGGFSNRYSKRHTGKFFNQQNQDDTQSENYFVINRTNDENSDNGTEFGFKQSLNTTLQRVEQIGFSPNKREMFSITDANAAAFGIQLNPLLKTQTQHSILDDLVASENEFVVDIIGNPKPQNKLSLRTKIADQYSLEKNKFDPLHRKRSMRLEAENEANFDNLLVLDEDNLHRTVIGQFIAQYEGFEIDIYDDETQLFSEMMNVYAMDKRQECVAIITSQFIYLISMINQKLIYDPINLSLIDQFITPQLKDIPVYAFKFSNISLMGQSHLILEKCLSHHNEQLLTDFVKKMRLNLNFTFLITQTDSFQIQLEGEEIPSSFNFASLRPIENISKYNKLSIVTYMSGFVQKKDKSWTSRLSLSSQQKWNKRYLILTNFGLLEYEPESFDKPKHIHDIKSSKLLVNVQVNPKKGDGIFRLAGKDQEELVYQVDHPIYYQQWIDNFNSILEYLVESYKVKNQKQ</sequence>
<dbReference type="InterPro" id="IPR001849">
    <property type="entry name" value="PH_domain"/>
</dbReference>
<reference evidence="2 3" key="1">
    <citation type="submission" date="2014-06" db="EMBL/GenBank/DDBJ databases">
        <authorList>
            <person name="Swart Estienne"/>
        </authorList>
    </citation>
    <scope>NUCLEOTIDE SEQUENCE [LARGE SCALE GENOMIC DNA]</scope>
    <source>
        <strain evidence="2 3">130c</strain>
    </source>
</reference>
<organism evidence="2 3">
    <name type="scientific">Stylonychia lemnae</name>
    <name type="common">Ciliate</name>
    <dbReference type="NCBI Taxonomy" id="5949"/>
    <lineage>
        <taxon>Eukaryota</taxon>
        <taxon>Sar</taxon>
        <taxon>Alveolata</taxon>
        <taxon>Ciliophora</taxon>
        <taxon>Intramacronucleata</taxon>
        <taxon>Spirotrichea</taxon>
        <taxon>Stichotrichia</taxon>
        <taxon>Sporadotrichida</taxon>
        <taxon>Oxytrichidae</taxon>
        <taxon>Stylonychinae</taxon>
        <taxon>Stylonychia</taxon>
    </lineage>
</organism>
<protein>
    <recommendedName>
        <fullName evidence="1">PH domain-containing protein</fullName>
    </recommendedName>
</protein>
<dbReference type="SMART" id="SM00233">
    <property type="entry name" value="PH"/>
    <property type="match status" value="1"/>
</dbReference>
<dbReference type="CDD" id="cd00821">
    <property type="entry name" value="PH"/>
    <property type="match status" value="1"/>
</dbReference>
<evidence type="ECO:0000313" key="2">
    <source>
        <dbReference type="EMBL" id="CDW79137.1"/>
    </source>
</evidence>
<dbReference type="InterPro" id="IPR011993">
    <property type="entry name" value="PH-like_dom_sf"/>
</dbReference>
<dbReference type="OrthoDB" id="313524at2759"/>